<evidence type="ECO:0000256" key="7">
    <source>
        <dbReference type="ARBA" id="ARBA00022692"/>
    </source>
</evidence>
<evidence type="ECO:0000256" key="16">
    <source>
        <dbReference type="ARBA" id="ARBA00031399"/>
    </source>
</evidence>
<dbReference type="SUPFAM" id="SSF81464">
    <property type="entry name" value="Cytochrome c oxidase subunit II-like, transmembrane region"/>
    <property type="match status" value="1"/>
</dbReference>
<evidence type="ECO:0000256" key="15">
    <source>
        <dbReference type="ARBA" id="ARBA00024688"/>
    </source>
</evidence>
<evidence type="ECO:0000256" key="12">
    <source>
        <dbReference type="ARBA" id="ARBA00023004"/>
    </source>
</evidence>
<keyword evidence="23" id="KW-1185">Reference proteome</keyword>
<dbReference type="InterPro" id="IPR036257">
    <property type="entry name" value="Cyt_c_oxidase_su2_TM_sf"/>
</dbReference>
<feature type="transmembrane region" description="Helical" evidence="19">
    <location>
        <begin position="83"/>
        <end position="104"/>
    </location>
</feature>
<evidence type="ECO:0000256" key="9">
    <source>
        <dbReference type="ARBA" id="ARBA00022967"/>
    </source>
</evidence>
<reference evidence="22 23" key="1">
    <citation type="journal article" date="2019" name="Int. J. Syst. Evol. Microbiol.">
        <title>The Global Catalogue of Microorganisms (GCM) 10K type strain sequencing project: providing services to taxonomists for standard genome sequencing and annotation.</title>
        <authorList>
            <consortium name="The Broad Institute Genomics Platform"/>
            <consortium name="The Broad Institute Genome Sequencing Center for Infectious Disease"/>
            <person name="Wu L."/>
            <person name="Ma J."/>
        </authorList>
    </citation>
    <scope>NUCLEOTIDE SEQUENCE [LARGE SCALE GENOMIC DNA]</scope>
    <source>
        <strain evidence="22 23">JCM 15896</strain>
    </source>
</reference>
<organism evidence="22 23">
    <name type="scientific">Aliiglaciecola litoralis</name>
    <dbReference type="NCBI Taxonomy" id="582857"/>
    <lineage>
        <taxon>Bacteria</taxon>
        <taxon>Pseudomonadati</taxon>
        <taxon>Pseudomonadota</taxon>
        <taxon>Gammaproteobacteria</taxon>
        <taxon>Alteromonadales</taxon>
        <taxon>Alteromonadaceae</taxon>
        <taxon>Aliiglaciecola</taxon>
    </lineage>
</organism>
<dbReference type="PROSITE" id="PS50857">
    <property type="entry name" value="COX2_CUA"/>
    <property type="match status" value="1"/>
</dbReference>
<evidence type="ECO:0000256" key="13">
    <source>
        <dbReference type="ARBA" id="ARBA00023008"/>
    </source>
</evidence>
<keyword evidence="6" id="KW-0679">Respiratory chain</keyword>
<feature type="transmembrane region" description="Helical" evidence="19">
    <location>
        <begin position="38"/>
        <end position="62"/>
    </location>
</feature>
<dbReference type="InterPro" id="IPR009056">
    <property type="entry name" value="Cyt_c-like_dom"/>
</dbReference>
<keyword evidence="9" id="KW-1278">Translocase</keyword>
<keyword evidence="10" id="KW-0249">Electron transport</keyword>
<evidence type="ECO:0000256" key="19">
    <source>
        <dbReference type="SAM" id="Phobius"/>
    </source>
</evidence>
<dbReference type="Proteomes" id="UP001500359">
    <property type="component" value="Unassembled WGS sequence"/>
</dbReference>
<evidence type="ECO:0000256" key="4">
    <source>
        <dbReference type="ARBA" id="ARBA00022448"/>
    </source>
</evidence>
<dbReference type="InterPro" id="IPR002429">
    <property type="entry name" value="CcO_II-like_C"/>
</dbReference>
<dbReference type="PRINTS" id="PR01166">
    <property type="entry name" value="CYCOXIDASEII"/>
</dbReference>
<dbReference type="EC" id="7.1.1.9" evidence="3"/>
<evidence type="ECO:0000256" key="8">
    <source>
        <dbReference type="ARBA" id="ARBA00022723"/>
    </source>
</evidence>
<evidence type="ECO:0000259" key="21">
    <source>
        <dbReference type="PROSITE" id="PS51007"/>
    </source>
</evidence>
<keyword evidence="13" id="KW-0186">Copper</keyword>
<dbReference type="InterPro" id="IPR045187">
    <property type="entry name" value="CcO_II"/>
</dbReference>
<keyword evidence="14 19" id="KW-0472">Membrane</keyword>
<keyword evidence="5 18" id="KW-0349">Heme</keyword>
<comment type="function">
    <text evidence="15">Subunits I and II form the functional core of the enzyme complex. Electrons originating in cytochrome c are transferred via heme a and Cu(A) to the binuclear center formed by heme a3 and Cu(B).</text>
</comment>
<keyword evidence="12 18" id="KW-0408">Iron</keyword>
<dbReference type="InterPro" id="IPR008972">
    <property type="entry name" value="Cupredoxin"/>
</dbReference>
<dbReference type="CDD" id="cd13919">
    <property type="entry name" value="CuRO_HCO_II_like_5"/>
    <property type="match status" value="1"/>
</dbReference>
<keyword evidence="11 19" id="KW-1133">Transmembrane helix</keyword>
<dbReference type="SUPFAM" id="SSF46626">
    <property type="entry name" value="Cytochrome c"/>
    <property type="match status" value="2"/>
</dbReference>
<dbReference type="RefSeq" id="WP_343855676.1">
    <property type="nucleotide sequence ID" value="NZ_BAAAFD010000001.1"/>
</dbReference>
<dbReference type="InterPro" id="IPR014222">
    <property type="entry name" value="Cyt_c_oxidase_su2"/>
</dbReference>
<dbReference type="Pfam" id="PF00116">
    <property type="entry name" value="COX2"/>
    <property type="match status" value="1"/>
</dbReference>
<comment type="catalytic activity">
    <reaction evidence="17">
        <text>4 Fe(II)-[cytochrome c] + O2 + 8 H(+)(in) = 4 Fe(III)-[cytochrome c] + 2 H2O + 4 H(+)(out)</text>
        <dbReference type="Rhea" id="RHEA:11436"/>
        <dbReference type="Rhea" id="RHEA-COMP:10350"/>
        <dbReference type="Rhea" id="RHEA-COMP:14399"/>
        <dbReference type="ChEBI" id="CHEBI:15377"/>
        <dbReference type="ChEBI" id="CHEBI:15378"/>
        <dbReference type="ChEBI" id="CHEBI:15379"/>
        <dbReference type="ChEBI" id="CHEBI:29033"/>
        <dbReference type="ChEBI" id="CHEBI:29034"/>
        <dbReference type="EC" id="7.1.1.9"/>
    </reaction>
</comment>
<dbReference type="PROSITE" id="PS00078">
    <property type="entry name" value="COX2"/>
    <property type="match status" value="1"/>
</dbReference>
<keyword evidence="8 18" id="KW-0479">Metal-binding</keyword>
<evidence type="ECO:0000256" key="5">
    <source>
        <dbReference type="ARBA" id="ARBA00022617"/>
    </source>
</evidence>
<evidence type="ECO:0000259" key="20">
    <source>
        <dbReference type="PROSITE" id="PS50857"/>
    </source>
</evidence>
<dbReference type="Pfam" id="PF00034">
    <property type="entry name" value="Cytochrom_C"/>
    <property type="match status" value="2"/>
</dbReference>
<name>A0ABN1LCB1_9ALTE</name>
<comment type="similarity">
    <text evidence="2">Belongs to the cytochrome c oxidase subunit 2 family.</text>
</comment>
<proteinExistence type="inferred from homology"/>
<dbReference type="EMBL" id="BAAAFD010000001">
    <property type="protein sequence ID" value="GAA0852249.1"/>
    <property type="molecule type" value="Genomic_DNA"/>
</dbReference>
<evidence type="ECO:0000256" key="17">
    <source>
        <dbReference type="ARBA" id="ARBA00047816"/>
    </source>
</evidence>
<dbReference type="NCBIfam" id="TIGR02866">
    <property type="entry name" value="CoxB"/>
    <property type="match status" value="1"/>
</dbReference>
<protein>
    <recommendedName>
        <fullName evidence="3">cytochrome-c oxidase</fullName>
        <ecNumber evidence="3">7.1.1.9</ecNumber>
    </recommendedName>
    <alternativeName>
        <fullName evidence="16">Cytochrome aa3 subunit 2</fullName>
    </alternativeName>
</protein>
<evidence type="ECO:0000256" key="1">
    <source>
        <dbReference type="ARBA" id="ARBA00004141"/>
    </source>
</evidence>
<evidence type="ECO:0000256" key="14">
    <source>
        <dbReference type="ARBA" id="ARBA00023136"/>
    </source>
</evidence>
<dbReference type="InterPro" id="IPR001505">
    <property type="entry name" value="Copper_CuA"/>
</dbReference>
<dbReference type="SUPFAM" id="SSF49503">
    <property type="entry name" value="Cupredoxins"/>
    <property type="match status" value="1"/>
</dbReference>
<evidence type="ECO:0000256" key="6">
    <source>
        <dbReference type="ARBA" id="ARBA00022660"/>
    </source>
</evidence>
<evidence type="ECO:0000313" key="23">
    <source>
        <dbReference type="Proteomes" id="UP001500359"/>
    </source>
</evidence>
<dbReference type="Gene3D" id="2.60.40.420">
    <property type="entry name" value="Cupredoxins - blue copper proteins"/>
    <property type="match status" value="1"/>
</dbReference>
<dbReference type="PROSITE" id="PS51007">
    <property type="entry name" value="CYTC"/>
    <property type="match status" value="2"/>
</dbReference>
<keyword evidence="7 19" id="KW-0812">Transmembrane</keyword>
<accession>A0ABN1LCB1</accession>
<dbReference type="Gene3D" id="1.10.287.90">
    <property type="match status" value="1"/>
</dbReference>
<evidence type="ECO:0000256" key="3">
    <source>
        <dbReference type="ARBA" id="ARBA00012949"/>
    </source>
</evidence>
<dbReference type="Gene3D" id="1.10.760.10">
    <property type="entry name" value="Cytochrome c-like domain"/>
    <property type="match status" value="2"/>
</dbReference>
<feature type="transmembrane region" description="Helical" evidence="19">
    <location>
        <begin position="7"/>
        <end position="26"/>
    </location>
</feature>
<evidence type="ECO:0000256" key="18">
    <source>
        <dbReference type="PROSITE-ProRule" id="PRU00433"/>
    </source>
</evidence>
<keyword evidence="4" id="KW-0813">Transport</keyword>
<comment type="subcellular location">
    <subcellularLocation>
        <location evidence="1">Membrane</location>
        <topology evidence="1">Multi-pass membrane protein</topology>
    </subcellularLocation>
</comment>
<dbReference type="InterPro" id="IPR036909">
    <property type="entry name" value="Cyt_c-like_dom_sf"/>
</dbReference>
<evidence type="ECO:0000256" key="2">
    <source>
        <dbReference type="ARBA" id="ARBA00007866"/>
    </source>
</evidence>
<sequence>MGIAIALVLIVIGSIVFHFISPWVMTPIASNWGSIDDTMLITLIITGIVFIAINFFIAFAVIKYRHDKNRKAKYEPENKKLEVWLTVITSIGIIAMLAPGLVVYSDVVTVPDDAITVEVVGQQWSWSFRYPGEDQQLGKSAIEYISIDNPFGVDPLDPAGQDDILVLNNRLILPLDQPVRLLMRSKDVLHDFYVPQFRVKMDMVPGTMSYIWLTPTKIGEFEILCAEFCGVGHFNMRGHVEVKSPADYAQWLTTQSTFVETLSKNRSETLSVSAQSGKELAQISGCLGCHNFNDASIGPSWKNLYGKTQTMVDGTQVIVDDAYLKESIINPMAKIVKGYAPIMPVMSLDDLQTTAIIDYIKEKGSSDSDSTESQPLLSGQELAISKGCTACHSIDGTKLLGPSWQNLYGSTRNLTSGQQIKVDDSYLMESIFQPNANVVAGYPPVMPPPIINQQEAQAIIEFIKTL</sequence>
<dbReference type="PANTHER" id="PTHR22888">
    <property type="entry name" value="CYTOCHROME C OXIDASE, SUBUNIT II"/>
    <property type="match status" value="1"/>
</dbReference>
<gene>
    <name evidence="22" type="ORF">GCM10009114_01670</name>
</gene>
<feature type="domain" description="Cytochrome c" evidence="21">
    <location>
        <begin position="272"/>
        <end position="364"/>
    </location>
</feature>
<evidence type="ECO:0000256" key="10">
    <source>
        <dbReference type="ARBA" id="ARBA00022982"/>
    </source>
</evidence>
<evidence type="ECO:0000313" key="22">
    <source>
        <dbReference type="EMBL" id="GAA0852249.1"/>
    </source>
</evidence>
<feature type="domain" description="Cytochrome oxidase subunit II copper A binding" evidence="20">
    <location>
        <begin position="112"/>
        <end position="254"/>
    </location>
</feature>
<feature type="domain" description="Cytochrome c" evidence="21">
    <location>
        <begin position="374"/>
        <end position="466"/>
    </location>
</feature>
<evidence type="ECO:0000256" key="11">
    <source>
        <dbReference type="ARBA" id="ARBA00022989"/>
    </source>
</evidence>
<comment type="caution">
    <text evidence="22">The sequence shown here is derived from an EMBL/GenBank/DDBJ whole genome shotgun (WGS) entry which is preliminary data.</text>
</comment>
<dbReference type="PANTHER" id="PTHR22888:SF9">
    <property type="entry name" value="CYTOCHROME C OXIDASE SUBUNIT 2"/>
    <property type="match status" value="1"/>
</dbReference>